<feature type="compositionally biased region" description="Basic residues" evidence="1">
    <location>
        <begin position="679"/>
        <end position="701"/>
    </location>
</feature>
<evidence type="ECO:0000259" key="4">
    <source>
        <dbReference type="PROSITE" id="PS51468"/>
    </source>
</evidence>
<evidence type="ECO:0000313" key="5">
    <source>
        <dbReference type="EnsemblMetazoa" id="G29330.1:cds"/>
    </source>
</evidence>
<name>A0A8W8LR35_MAGGI</name>
<reference evidence="5" key="1">
    <citation type="submission" date="2022-08" db="UniProtKB">
        <authorList>
            <consortium name="EnsemblMetazoa"/>
        </authorList>
    </citation>
    <scope>IDENTIFICATION</scope>
    <source>
        <strain evidence="5">05x7-T-G4-1.051#20</strain>
    </source>
</reference>
<accession>A0A8W8LR35</accession>
<dbReference type="EnsemblMetazoa" id="G29330.1">
    <property type="protein sequence ID" value="G29330.1:cds"/>
    <property type="gene ID" value="G29330"/>
</dbReference>
<dbReference type="PROSITE" id="PS50234">
    <property type="entry name" value="VWFA"/>
    <property type="match status" value="1"/>
</dbReference>
<proteinExistence type="predicted"/>
<evidence type="ECO:0000313" key="6">
    <source>
        <dbReference type="Proteomes" id="UP000005408"/>
    </source>
</evidence>
<dbReference type="SUPFAM" id="SSF53300">
    <property type="entry name" value="vWA-like"/>
    <property type="match status" value="1"/>
</dbReference>
<evidence type="ECO:0000256" key="2">
    <source>
        <dbReference type="SAM" id="SignalP"/>
    </source>
</evidence>
<dbReference type="InterPro" id="IPR050934">
    <property type="entry name" value="ITIH"/>
</dbReference>
<feature type="domain" description="VIT" evidence="4">
    <location>
        <begin position="18"/>
        <end position="148"/>
    </location>
</feature>
<keyword evidence="6" id="KW-1185">Reference proteome</keyword>
<feature type="signal peptide" evidence="2">
    <location>
        <begin position="1"/>
        <end position="20"/>
    </location>
</feature>
<dbReference type="SMART" id="SM00609">
    <property type="entry name" value="VIT"/>
    <property type="match status" value="1"/>
</dbReference>
<dbReference type="PANTHER" id="PTHR10338:SF108">
    <property type="entry name" value="INTER-ALPHA-TRYPSIN INHIBITOR HEAVY CHAIN H4-LIKE PROTEIN"/>
    <property type="match status" value="1"/>
</dbReference>
<dbReference type="Gene3D" id="3.40.50.410">
    <property type="entry name" value="von Willebrand factor, type A domain"/>
    <property type="match status" value="1"/>
</dbReference>
<dbReference type="AlphaFoldDB" id="A0A8W8LR35"/>
<dbReference type="OMA" id="NIDCRIT"/>
<evidence type="ECO:0000259" key="3">
    <source>
        <dbReference type="PROSITE" id="PS50234"/>
    </source>
</evidence>
<dbReference type="PROSITE" id="PS51468">
    <property type="entry name" value="VIT"/>
    <property type="match status" value="1"/>
</dbReference>
<protein>
    <recommendedName>
        <fullName evidence="7">Inter-alpha-trypsin inhibitor heavy chain H4</fullName>
    </recommendedName>
</protein>
<organism evidence="5 6">
    <name type="scientific">Magallana gigas</name>
    <name type="common">Pacific oyster</name>
    <name type="synonym">Crassostrea gigas</name>
    <dbReference type="NCBI Taxonomy" id="29159"/>
    <lineage>
        <taxon>Eukaryota</taxon>
        <taxon>Metazoa</taxon>
        <taxon>Spiralia</taxon>
        <taxon>Lophotrochozoa</taxon>
        <taxon>Mollusca</taxon>
        <taxon>Bivalvia</taxon>
        <taxon>Autobranchia</taxon>
        <taxon>Pteriomorphia</taxon>
        <taxon>Ostreida</taxon>
        <taxon>Ostreoidea</taxon>
        <taxon>Ostreidae</taxon>
        <taxon>Magallana</taxon>
    </lineage>
</organism>
<dbReference type="Pfam" id="PF00092">
    <property type="entry name" value="VWA"/>
    <property type="match status" value="1"/>
</dbReference>
<dbReference type="Pfam" id="PF08487">
    <property type="entry name" value="VIT"/>
    <property type="match status" value="1"/>
</dbReference>
<evidence type="ECO:0000256" key="1">
    <source>
        <dbReference type="SAM" id="MobiDB-lite"/>
    </source>
</evidence>
<sequence>MDVLCRLTLFIALSVSLSLCKESAEDGVTKTPTIYFLHVNSEIKYRFSKTVITSKVVNPSSEASSEALFDVTLPDEAFLSAFKLIINGTEYNGEVKEKEQAKKEYDVAKSRGQSAGHIVSKPRDSNKFQIQVNVAATEKVTFELTYQELLRRRIGNYEQIIFINPRQIVNDFRVDISIEEYRNITTVNVPPLRNDILTENREGENRDADIVRLSATEVRVSYSLTASQQRALSEQGVSGQFVVQYDIEREKDSGEVLVMDGYFVHFLAPEGLDPMPMDIVFVLDRSGSMSGNKMKQLHESMLKILDEISEQDRFMLISFDNQLNFWRNELVQATSSAIADARRFITSISARGSTDINSAMTEGLKVLASERNNSRAPILVFLTDGQPTSGVTNTVKILENIKLFNEVQIPIFSLAFGKGADYDFTKKVAAQNNGLGKRIYEDSDAALQIAGFYQEISTVLMRNISFKYVDGSLNKTTLTRNNFNTYFKGSELIVAGQIQDMERLQDGVQVFAKGYENVDIGLKRPWICVLPPPITLPPVPAIHSEPSKSVKPTMMENLWAYLTIKQLLRKKDGIDDKEEIENINKKILAMSLKYQFVTPLTSMVVTLPDNSKAGLSSDTVEKPIAADSRGMFLSNIQRMNLNSNIHAYQRMHAFDMSGLLPNYGHASIPFMSLLPDLRKKSRTRTKSRRKSSRGKSRKPKSPKFQGTTRQHLPAFFVNVSSVNMCFDLPLIESKRYSIINMVQQKNGCSMSAEPLGLQTWTPKITFPSLRVNKFRGSKLQETVVISSNQTGTAPQVECLADGIRLGILSDQGVRVTADISGRQRKQYTGILSRFVNMKCKVVRRTPRNGKQVVKIKCRQRNKPTLKLKAIERTASSGESCLFLNKKMTNLLNLIPSNYEIIP</sequence>
<dbReference type="PANTHER" id="PTHR10338">
    <property type="entry name" value="INTER-ALPHA-TRYPSIN INHIBITOR HEAVY CHAIN FAMILY MEMBER"/>
    <property type="match status" value="1"/>
</dbReference>
<evidence type="ECO:0008006" key="7">
    <source>
        <dbReference type="Google" id="ProtNLM"/>
    </source>
</evidence>
<feature type="chain" id="PRO_5036488995" description="Inter-alpha-trypsin inhibitor heavy chain H4" evidence="2">
    <location>
        <begin position="21"/>
        <end position="902"/>
    </location>
</feature>
<feature type="region of interest" description="Disordered" evidence="1">
    <location>
        <begin position="679"/>
        <end position="707"/>
    </location>
</feature>
<dbReference type="InterPro" id="IPR013694">
    <property type="entry name" value="VIT"/>
</dbReference>
<dbReference type="InterPro" id="IPR036465">
    <property type="entry name" value="vWFA_dom_sf"/>
</dbReference>
<dbReference type="SMART" id="SM00327">
    <property type="entry name" value="VWA"/>
    <property type="match status" value="1"/>
</dbReference>
<keyword evidence="2" id="KW-0732">Signal</keyword>
<dbReference type="Proteomes" id="UP000005408">
    <property type="component" value="Unassembled WGS sequence"/>
</dbReference>
<dbReference type="InterPro" id="IPR002035">
    <property type="entry name" value="VWF_A"/>
</dbReference>
<feature type="domain" description="VWFA" evidence="3">
    <location>
        <begin position="278"/>
        <end position="456"/>
    </location>
</feature>